<feature type="domain" description="Pilus formation protein N-terminal" evidence="2">
    <location>
        <begin position="58"/>
        <end position="127"/>
    </location>
</feature>
<dbReference type="EMBL" id="QKZL01000019">
    <property type="protein sequence ID" value="PZX13121.1"/>
    <property type="molecule type" value="Genomic_DNA"/>
</dbReference>
<comment type="caution">
    <text evidence="3">The sequence shown here is derived from an EMBL/GenBank/DDBJ whole genome shotgun (WGS) entry which is preliminary data.</text>
</comment>
<evidence type="ECO:0000313" key="4">
    <source>
        <dbReference type="Proteomes" id="UP000248916"/>
    </source>
</evidence>
<evidence type="ECO:0000313" key="3">
    <source>
        <dbReference type="EMBL" id="PZX13121.1"/>
    </source>
</evidence>
<accession>A0A2W7MZK9</accession>
<dbReference type="Pfam" id="PF13629">
    <property type="entry name" value="T2SS-T3SS_pil_N"/>
    <property type="match status" value="1"/>
</dbReference>
<feature type="chain" id="PRO_5015905312" evidence="1">
    <location>
        <begin position="31"/>
        <end position="184"/>
    </location>
</feature>
<organism evidence="3 4">
    <name type="scientific">Palleronia aestuarii</name>
    <dbReference type="NCBI Taxonomy" id="568105"/>
    <lineage>
        <taxon>Bacteria</taxon>
        <taxon>Pseudomonadati</taxon>
        <taxon>Pseudomonadota</taxon>
        <taxon>Alphaproteobacteria</taxon>
        <taxon>Rhodobacterales</taxon>
        <taxon>Roseobacteraceae</taxon>
        <taxon>Palleronia</taxon>
    </lineage>
</organism>
<reference evidence="3 4" key="1">
    <citation type="submission" date="2018-06" db="EMBL/GenBank/DDBJ databases">
        <title>Genomic Encyclopedia of Archaeal and Bacterial Type Strains, Phase II (KMG-II): from individual species to whole genera.</title>
        <authorList>
            <person name="Goeker M."/>
        </authorList>
    </citation>
    <scope>NUCLEOTIDE SEQUENCE [LARGE SCALE GENOMIC DNA]</scope>
    <source>
        <strain evidence="3 4">DSM 22009</strain>
    </source>
</reference>
<dbReference type="Proteomes" id="UP000248916">
    <property type="component" value="Unassembled WGS sequence"/>
</dbReference>
<sequence length="184" mass="19323">MPQNFFFRFPPVRLAPLCAITVVATNVAMAQGDGQDGLRLQQSVDGAGTIVPMGEVGETFEITVGHSRLLTGETPFDTIIVGDDAIVGASPGPGDSIIVTGLAAGSTNLIVLDQGRSSMLSTQISVSPVTGPLRSTVTVLKGAEARESYECRGMTCLRTDDGDEQRELPFVLLSAPDETQAQEN</sequence>
<feature type="signal peptide" evidence="1">
    <location>
        <begin position="1"/>
        <end position="30"/>
    </location>
</feature>
<evidence type="ECO:0000259" key="2">
    <source>
        <dbReference type="Pfam" id="PF13629"/>
    </source>
</evidence>
<proteinExistence type="predicted"/>
<keyword evidence="4" id="KW-1185">Reference proteome</keyword>
<gene>
    <name evidence="3" type="ORF">LX81_03349</name>
</gene>
<keyword evidence="1" id="KW-0732">Signal</keyword>
<name>A0A2W7MZK9_9RHOB</name>
<dbReference type="AlphaFoldDB" id="A0A2W7MZK9"/>
<protein>
    <submittedName>
        <fullName evidence="3">Putative type II/III system pilus formation protein</fullName>
    </submittedName>
</protein>
<evidence type="ECO:0000256" key="1">
    <source>
        <dbReference type="SAM" id="SignalP"/>
    </source>
</evidence>
<dbReference type="RefSeq" id="WP_111538418.1">
    <property type="nucleotide sequence ID" value="NZ_QKZL01000019.1"/>
</dbReference>
<dbReference type="InterPro" id="IPR032789">
    <property type="entry name" value="T2SS-T3SS_pil_N"/>
</dbReference>
<dbReference type="OrthoDB" id="9815749at2"/>